<comment type="caution">
    <text evidence="3">The sequence shown here is derived from an EMBL/GenBank/DDBJ whole genome shotgun (WGS) entry which is preliminary data.</text>
</comment>
<sequence length="378" mass="43635">MYQEDLEELIKAALADGVLTEQEKLVLFKKAEKQGIDLDEFEIVLEARLFEQNQKSKKEENPVAVAPEPVAVAPKPNKERAVKCPSCGALIQSFQTTCADCGYEFRNVEVNASVQKLVQMLNDVENEKEDVKDEGYGDTSLKTVLDFLGKERKNFMGNEKKEEKKKMIIANFPIPNTKEDILELLYFIYPKTKAGFSSDKNYSAWRSKFKEVLWRAKSAFSNDPKMIAEIERFEEQDKKASKFSLLTARARFMSLSKRTKIIIGVILFYIIITLAMIPLISHYASSSDTVDEKITHEKARLEQVLQECQKAIKTKEFVQAEMLTNQLRWEYEPNDSSYLKEIDHQKEVWNEKRNGLLEIIKTTPRKNSLLKMFETLTQ</sequence>
<protein>
    <recommendedName>
        <fullName evidence="4">Zinc-ribbon domain-containing protein</fullName>
    </recommendedName>
</protein>
<evidence type="ECO:0000256" key="1">
    <source>
        <dbReference type="SAM" id="Coils"/>
    </source>
</evidence>
<feature type="coiled-coil region" evidence="1">
    <location>
        <begin position="107"/>
        <end position="134"/>
    </location>
</feature>
<dbReference type="EMBL" id="SNRY01000344">
    <property type="protein sequence ID" value="KAA6342107.1"/>
    <property type="molecule type" value="Genomic_DNA"/>
</dbReference>
<name>A0A5J4S7P9_9ZZZZ</name>
<evidence type="ECO:0000313" key="3">
    <source>
        <dbReference type="EMBL" id="KAA6342107.1"/>
    </source>
</evidence>
<gene>
    <name evidence="3" type="ORF">EZS27_010102</name>
</gene>
<organism evidence="3">
    <name type="scientific">termite gut metagenome</name>
    <dbReference type="NCBI Taxonomy" id="433724"/>
    <lineage>
        <taxon>unclassified sequences</taxon>
        <taxon>metagenomes</taxon>
        <taxon>organismal metagenomes</taxon>
    </lineage>
</organism>
<proteinExistence type="predicted"/>
<reference evidence="3" key="1">
    <citation type="submission" date="2019-03" db="EMBL/GenBank/DDBJ databases">
        <title>Single cell metagenomics reveals metabolic interactions within the superorganism composed of flagellate Streblomastix strix and complex community of Bacteroidetes bacteria on its surface.</title>
        <authorList>
            <person name="Treitli S.C."/>
            <person name="Kolisko M."/>
            <person name="Husnik F."/>
            <person name="Keeling P."/>
            <person name="Hampl V."/>
        </authorList>
    </citation>
    <scope>NUCLEOTIDE SEQUENCE</scope>
    <source>
        <strain evidence="3">STM</strain>
    </source>
</reference>
<keyword evidence="1" id="KW-0175">Coiled coil</keyword>
<feature type="transmembrane region" description="Helical" evidence="2">
    <location>
        <begin position="261"/>
        <end position="284"/>
    </location>
</feature>
<keyword evidence="2" id="KW-1133">Transmembrane helix</keyword>
<accession>A0A5J4S7P9</accession>
<evidence type="ECO:0008006" key="4">
    <source>
        <dbReference type="Google" id="ProtNLM"/>
    </source>
</evidence>
<keyword evidence="2" id="KW-0812">Transmembrane</keyword>
<evidence type="ECO:0000256" key="2">
    <source>
        <dbReference type="SAM" id="Phobius"/>
    </source>
</evidence>
<keyword evidence="2" id="KW-0472">Membrane</keyword>
<dbReference type="AlphaFoldDB" id="A0A5J4S7P9"/>